<dbReference type="Proteomes" id="UP000306584">
    <property type="component" value="Unassembled WGS sequence"/>
</dbReference>
<gene>
    <name evidence="9" type="ORF">D6D01_01565</name>
</gene>
<dbReference type="GO" id="GO:0045454">
    <property type="term" value="P:cell redox homeostasis"/>
    <property type="evidence" value="ECO:0007669"/>
    <property type="project" value="TreeGrafter"/>
</dbReference>
<dbReference type="InterPro" id="IPR013740">
    <property type="entry name" value="Redoxin"/>
</dbReference>
<keyword evidence="4" id="KW-0560">Oxidoreductase</keyword>
<dbReference type="InterPro" id="IPR036249">
    <property type="entry name" value="Thioredoxin-like_sf"/>
</dbReference>
<dbReference type="PANTHER" id="PTHR42801">
    <property type="entry name" value="THIOREDOXIN-DEPENDENT PEROXIDE REDUCTASE"/>
    <property type="match status" value="1"/>
</dbReference>
<evidence type="ECO:0000256" key="4">
    <source>
        <dbReference type="ARBA" id="ARBA00023002"/>
    </source>
</evidence>
<evidence type="ECO:0000256" key="5">
    <source>
        <dbReference type="ARBA" id="ARBA00023157"/>
    </source>
</evidence>
<evidence type="ECO:0000256" key="7">
    <source>
        <dbReference type="SAM" id="MobiDB-lite"/>
    </source>
</evidence>
<proteinExistence type="inferred from homology"/>
<reference evidence="9 10" key="1">
    <citation type="submission" date="2018-10" db="EMBL/GenBank/DDBJ databases">
        <title>Fifty Aureobasidium pullulans genomes reveal a recombining polyextremotolerant generalist.</title>
        <authorList>
            <person name="Gostincar C."/>
            <person name="Turk M."/>
            <person name="Zajc J."/>
            <person name="Gunde-Cimerman N."/>
        </authorList>
    </citation>
    <scope>NUCLEOTIDE SEQUENCE [LARGE SCALE GENOMIC DNA]</scope>
    <source>
        <strain evidence="9 10">EXF-6604</strain>
    </source>
</reference>
<dbReference type="GO" id="GO:0034599">
    <property type="term" value="P:cellular response to oxidative stress"/>
    <property type="evidence" value="ECO:0007669"/>
    <property type="project" value="TreeGrafter"/>
</dbReference>
<organism evidence="9 10">
    <name type="scientific">Aureobasidium pullulans</name>
    <name type="common">Black yeast</name>
    <name type="synonym">Pullularia pullulans</name>
    <dbReference type="NCBI Taxonomy" id="5580"/>
    <lineage>
        <taxon>Eukaryota</taxon>
        <taxon>Fungi</taxon>
        <taxon>Dikarya</taxon>
        <taxon>Ascomycota</taxon>
        <taxon>Pezizomycotina</taxon>
        <taxon>Dothideomycetes</taxon>
        <taxon>Dothideomycetidae</taxon>
        <taxon>Dothideales</taxon>
        <taxon>Saccotheciaceae</taxon>
        <taxon>Aureobasidium</taxon>
    </lineage>
</organism>
<dbReference type="Pfam" id="PF08534">
    <property type="entry name" value="Redoxin"/>
    <property type="match status" value="1"/>
</dbReference>
<sequence length="259" mass="28640">MSLPTDDGACDHLKGMKMPPLSLPATNDSLVKISSLQGLVVIFCYPRTGAPNETIPDSWNSIPGARGCTPQACSFRDLSRQFLTAGVNKIFGLSTQDTPYQQEVKTRLNLPFELLSDEKLDFVEALKLPTIDWEGKKLTKRITLAIADGKIVKIWYPVFPPDQSAQQVLDWLAEEQTTEQKFVGNRQIIDAINGMVLKAFASQQGDTVNILEAMHGPCVKQFITSSTTPRRGRRQQRGTGDRARSLFRSSDAVPSTNVT</sequence>
<dbReference type="SUPFAM" id="SSF52833">
    <property type="entry name" value="Thioredoxin-like"/>
    <property type="match status" value="1"/>
</dbReference>
<dbReference type="CDD" id="cd03017">
    <property type="entry name" value="PRX_BCP"/>
    <property type="match status" value="1"/>
</dbReference>
<evidence type="ECO:0000313" key="10">
    <source>
        <dbReference type="Proteomes" id="UP000306584"/>
    </source>
</evidence>
<dbReference type="AlphaFoldDB" id="A0A4S9LZM7"/>
<dbReference type="Gene3D" id="3.40.30.10">
    <property type="entry name" value="Glutaredoxin"/>
    <property type="match status" value="1"/>
</dbReference>
<comment type="similarity">
    <text evidence="1">Belongs to the peroxiredoxin family. Prx5 subfamily.</text>
</comment>
<evidence type="ECO:0000259" key="8">
    <source>
        <dbReference type="PROSITE" id="PS51352"/>
    </source>
</evidence>
<keyword evidence="5" id="KW-1015">Disulfide bond</keyword>
<protein>
    <submittedName>
        <fullName evidence="9">Thioredoxin-like protein</fullName>
    </submittedName>
</protein>
<evidence type="ECO:0000313" key="9">
    <source>
        <dbReference type="EMBL" id="THY35164.1"/>
    </source>
</evidence>
<evidence type="ECO:0000256" key="2">
    <source>
        <dbReference type="ARBA" id="ARBA00022559"/>
    </source>
</evidence>
<dbReference type="InterPro" id="IPR050924">
    <property type="entry name" value="Peroxiredoxin_BCP/PrxQ"/>
</dbReference>
<evidence type="ECO:0000256" key="6">
    <source>
        <dbReference type="ARBA" id="ARBA00023284"/>
    </source>
</evidence>
<feature type="domain" description="Thioredoxin" evidence="8">
    <location>
        <begin position="12"/>
        <end position="177"/>
    </location>
</feature>
<dbReference type="EMBL" id="QZBD01000028">
    <property type="protein sequence ID" value="THY35164.1"/>
    <property type="molecule type" value="Genomic_DNA"/>
</dbReference>
<keyword evidence="3" id="KW-0049">Antioxidant</keyword>
<name>A0A4S9LZM7_AURPU</name>
<feature type="region of interest" description="Disordered" evidence="7">
    <location>
        <begin position="225"/>
        <end position="259"/>
    </location>
</feature>
<dbReference type="PROSITE" id="PS51352">
    <property type="entry name" value="THIOREDOXIN_2"/>
    <property type="match status" value="1"/>
</dbReference>
<dbReference type="InterPro" id="IPR013766">
    <property type="entry name" value="Thioredoxin_domain"/>
</dbReference>
<dbReference type="PANTHER" id="PTHR42801:SF21">
    <property type="entry name" value="BCPB PROTEIN"/>
    <property type="match status" value="1"/>
</dbReference>
<keyword evidence="2" id="KW-0575">Peroxidase</keyword>
<dbReference type="GO" id="GO:0005737">
    <property type="term" value="C:cytoplasm"/>
    <property type="evidence" value="ECO:0007669"/>
    <property type="project" value="TreeGrafter"/>
</dbReference>
<accession>A0A4S9LZM7</accession>
<comment type="caution">
    <text evidence="9">The sequence shown here is derived from an EMBL/GenBank/DDBJ whole genome shotgun (WGS) entry which is preliminary data.</text>
</comment>
<dbReference type="GO" id="GO:0008379">
    <property type="term" value="F:thioredoxin peroxidase activity"/>
    <property type="evidence" value="ECO:0007669"/>
    <property type="project" value="TreeGrafter"/>
</dbReference>
<evidence type="ECO:0000256" key="3">
    <source>
        <dbReference type="ARBA" id="ARBA00022862"/>
    </source>
</evidence>
<keyword evidence="6" id="KW-0676">Redox-active center</keyword>
<evidence type="ECO:0000256" key="1">
    <source>
        <dbReference type="ARBA" id="ARBA00010505"/>
    </source>
</evidence>